<dbReference type="GO" id="GO:0016987">
    <property type="term" value="F:sigma factor activity"/>
    <property type="evidence" value="ECO:0007669"/>
    <property type="project" value="UniProtKB-KW"/>
</dbReference>
<protein>
    <submittedName>
        <fullName evidence="8">RNA polymerase sigma-70 factor (Sigma-E family)</fullName>
    </submittedName>
</protein>
<dbReference type="InterPro" id="IPR013325">
    <property type="entry name" value="RNA_pol_sigma_r2"/>
</dbReference>
<evidence type="ECO:0000259" key="6">
    <source>
        <dbReference type="Pfam" id="PF04542"/>
    </source>
</evidence>
<comment type="caution">
    <text evidence="8">The sequence shown here is derived from an EMBL/GenBank/DDBJ whole genome shotgun (WGS) entry which is preliminary data.</text>
</comment>
<keyword evidence="3" id="KW-0731">Sigma factor</keyword>
<dbReference type="InterPro" id="IPR014325">
    <property type="entry name" value="RNA_pol_sigma-E_actinobac"/>
</dbReference>
<dbReference type="AlphaFoldDB" id="A0A561UKY3"/>
<dbReference type="RefSeq" id="WP_145906180.1">
    <property type="nucleotide sequence ID" value="NZ_BAAAMZ010000026.1"/>
</dbReference>
<accession>A0A561UKY3</accession>
<proteinExistence type="inferred from homology"/>
<feature type="domain" description="RNA polymerase sigma-70 region 4" evidence="7">
    <location>
        <begin position="112"/>
        <end position="161"/>
    </location>
</feature>
<keyword evidence="2" id="KW-0805">Transcription regulation</keyword>
<dbReference type="PANTHER" id="PTHR43133">
    <property type="entry name" value="RNA POLYMERASE ECF-TYPE SIGMA FACTO"/>
    <property type="match status" value="1"/>
</dbReference>
<dbReference type="Gene3D" id="1.10.1740.10">
    <property type="match status" value="1"/>
</dbReference>
<dbReference type="PANTHER" id="PTHR43133:SF50">
    <property type="entry name" value="ECF RNA POLYMERASE SIGMA FACTOR SIGM"/>
    <property type="match status" value="1"/>
</dbReference>
<sequence length="172" mass="19111">MVGKPWGGGDRAGFEEFAHARGRHLFRTALLLCGDWHLAEDLTQTTLAKLFAAWSRVQRADHPDAYARTVLVRTYLSHHRLRRTSEQPAPGGLPEEIALDGDPALRVTLLAALGELTPRDRAVLVLRYWEDRSVEETAAELRTSSGVVRSQSLRALGRLRKVLGPQADLLLS</sequence>
<dbReference type="GO" id="GO:0006352">
    <property type="term" value="P:DNA-templated transcription initiation"/>
    <property type="evidence" value="ECO:0007669"/>
    <property type="project" value="InterPro"/>
</dbReference>
<evidence type="ECO:0000259" key="7">
    <source>
        <dbReference type="Pfam" id="PF04545"/>
    </source>
</evidence>
<dbReference type="InterPro" id="IPR036388">
    <property type="entry name" value="WH-like_DNA-bd_sf"/>
</dbReference>
<keyword evidence="4" id="KW-0238">DNA-binding</keyword>
<dbReference type="InterPro" id="IPR039425">
    <property type="entry name" value="RNA_pol_sigma-70-like"/>
</dbReference>
<dbReference type="Pfam" id="PF04545">
    <property type="entry name" value="Sigma70_r4"/>
    <property type="match status" value="1"/>
</dbReference>
<dbReference type="NCBIfam" id="TIGR02937">
    <property type="entry name" value="sigma70-ECF"/>
    <property type="match status" value="1"/>
</dbReference>
<dbReference type="Proteomes" id="UP000317940">
    <property type="component" value="Unassembled WGS sequence"/>
</dbReference>
<dbReference type="Gene3D" id="1.10.10.10">
    <property type="entry name" value="Winged helix-like DNA-binding domain superfamily/Winged helix DNA-binding domain"/>
    <property type="match status" value="1"/>
</dbReference>
<dbReference type="EMBL" id="VIWT01000001">
    <property type="protein sequence ID" value="TWG00015.1"/>
    <property type="molecule type" value="Genomic_DNA"/>
</dbReference>
<evidence type="ECO:0000256" key="5">
    <source>
        <dbReference type="ARBA" id="ARBA00023163"/>
    </source>
</evidence>
<reference evidence="8 9" key="1">
    <citation type="submission" date="2019-06" db="EMBL/GenBank/DDBJ databases">
        <title>Sequencing the genomes of 1000 actinobacteria strains.</title>
        <authorList>
            <person name="Klenk H.-P."/>
        </authorList>
    </citation>
    <scope>NUCLEOTIDE SEQUENCE [LARGE SCALE GENOMIC DNA]</scope>
    <source>
        <strain evidence="8 9">DSM 44826</strain>
    </source>
</reference>
<dbReference type="SUPFAM" id="SSF88659">
    <property type="entry name" value="Sigma3 and sigma4 domains of RNA polymerase sigma factors"/>
    <property type="match status" value="1"/>
</dbReference>
<keyword evidence="9" id="KW-1185">Reference proteome</keyword>
<evidence type="ECO:0000313" key="9">
    <source>
        <dbReference type="Proteomes" id="UP000317940"/>
    </source>
</evidence>
<dbReference type="InterPro" id="IPR013324">
    <property type="entry name" value="RNA_pol_sigma_r3/r4-like"/>
</dbReference>
<feature type="domain" description="RNA polymerase sigma-70 region 2" evidence="6">
    <location>
        <begin position="22"/>
        <end position="83"/>
    </location>
</feature>
<dbReference type="OrthoDB" id="3785047at2"/>
<dbReference type="GO" id="GO:0003677">
    <property type="term" value="F:DNA binding"/>
    <property type="evidence" value="ECO:0007669"/>
    <property type="project" value="UniProtKB-KW"/>
</dbReference>
<keyword evidence="5" id="KW-0804">Transcription</keyword>
<evidence type="ECO:0000256" key="1">
    <source>
        <dbReference type="ARBA" id="ARBA00010641"/>
    </source>
</evidence>
<dbReference type="InterPro" id="IPR007627">
    <property type="entry name" value="RNA_pol_sigma70_r2"/>
</dbReference>
<evidence type="ECO:0000256" key="4">
    <source>
        <dbReference type="ARBA" id="ARBA00023125"/>
    </source>
</evidence>
<evidence type="ECO:0000256" key="3">
    <source>
        <dbReference type="ARBA" id="ARBA00023082"/>
    </source>
</evidence>
<dbReference type="InterPro" id="IPR007630">
    <property type="entry name" value="RNA_pol_sigma70_r4"/>
</dbReference>
<evidence type="ECO:0000313" key="8">
    <source>
        <dbReference type="EMBL" id="TWG00015.1"/>
    </source>
</evidence>
<dbReference type="CDD" id="cd06171">
    <property type="entry name" value="Sigma70_r4"/>
    <property type="match status" value="1"/>
</dbReference>
<comment type="similarity">
    <text evidence="1">Belongs to the sigma-70 factor family. ECF subfamily.</text>
</comment>
<name>A0A561UKY3_9ACTN</name>
<dbReference type="Pfam" id="PF04542">
    <property type="entry name" value="Sigma70_r2"/>
    <property type="match status" value="1"/>
</dbReference>
<dbReference type="SUPFAM" id="SSF88946">
    <property type="entry name" value="Sigma2 domain of RNA polymerase sigma factors"/>
    <property type="match status" value="1"/>
</dbReference>
<evidence type="ECO:0000256" key="2">
    <source>
        <dbReference type="ARBA" id="ARBA00023015"/>
    </source>
</evidence>
<organism evidence="8 9">
    <name type="scientific">Kitasatospora viridis</name>
    <dbReference type="NCBI Taxonomy" id="281105"/>
    <lineage>
        <taxon>Bacteria</taxon>
        <taxon>Bacillati</taxon>
        <taxon>Actinomycetota</taxon>
        <taxon>Actinomycetes</taxon>
        <taxon>Kitasatosporales</taxon>
        <taxon>Streptomycetaceae</taxon>
        <taxon>Kitasatospora</taxon>
    </lineage>
</organism>
<dbReference type="NCBIfam" id="TIGR02983">
    <property type="entry name" value="SigE-fam_strep"/>
    <property type="match status" value="1"/>
</dbReference>
<dbReference type="InterPro" id="IPR014284">
    <property type="entry name" value="RNA_pol_sigma-70_dom"/>
</dbReference>
<gene>
    <name evidence="8" type="ORF">FHX73_113879</name>
</gene>